<comment type="caution">
    <text evidence="1">The sequence shown here is derived from an EMBL/GenBank/DDBJ whole genome shotgun (WGS) entry which is preliminary data.</text>
</comment>
<proteinExistence type="predicted"/>
<organism evidence="1 2">
    <name type="scientific">Coleophoma crateriformis</name>
    <dbReference type="NCBI Taxonomy" id="565419"/>
    <lineage>
        <taxon>Eukaryota</taxon>
        <taxon>Fungi</taxon>
        <taxon>Dikarya</taxon>
        <taxon>Ascomycota</taxon>
        <taxon>Pezizomycotina</taxon>
        <taxon>Leotiomycetes</taxon>
        <taxon>Helotiales</taxon>
        <taxon>Dermateaceae</taxon>
        <taxon>Coleophoma</taxon>
    </lineage>
</organism>
<protein>
    <submittedName>
        <fullName evidence="1">Uncharacterized protein</fullName>
    </submittedName>
</protein>
<reference evidence="1 2" key="1">
    <citation type="journal article" date="2018" name="IMA Fungus">
        <title>IMA Genome-F 9: Draft genome sequence of Annulohypoxylon stygium, Aspergillus mulundensis, Berkeleyomyces basicola (syn. Thielaviopsis basicola), Ceratocystis smalleyi, two Cercospora beticola strains, Coleophoma cylindrospora, Fusarium fracticaudum, Phialophora cf. hyalina, and Morchella septimelata.</title>
        <authorList>
            <person name="Wingfield B.D."/>
            <person name="Bills G.F."/>
            <person name="Dong Y."/>
            <person name="Huang W."/>
            <person name="Nel W.J."/>
            <person name="Swalarsk-Parry B.S."/>
            <person name="Vaghefi N."/>
            <person name="Wilken P.M."/>
            <person name="An Z."/>
            <person name="de Beer Z.W."/>
            <person name="De Vos L."/>
            <person name="Chen L."/>
            <person name="Duong T.A."/>
            <person name="Gao Y."/>
            <person name="Hammerbacher A."/>
            <person name="Kikkert J.R."/>
            <person name="Li Y."/>
            <person name="Li H."/>
            <person name="Li K."/>
            <person name="Li Q."/>
            <person name="Liu X."/>
            <person name="Ma X."/>
            <person name="Naidoo K."/>
            <person name="Pethybridge S.J."/>
            <person name="Sun J."/>
            <person name="Steenkamp E.T."/>
            <person name="van der Nest M.A."/>
            <person name="van Wyk S."/>
            <person name="Wingfield M.J."/>
            <person name="Xiong C."/>
            <person name="Yue Q."/>
            <person name="Zhang X."/>
        </authorList>
    </citation>
    <scope>NUCLEOTIDE SEQUENCE [LARGE SCALE GENOMIC DNA]</scope>
    <source>
        <strain evidence="1 2">BP5796</strain>
    </source>
</reference>
<sequence>MLDIFITEAAAVLADRQPHALATGLARTSVFELSFAGDALYVARALGLPQLRYLALDRLAMVFSDAPQLCHQGFQVVTWFCRHRLLLRSYLATAATFTPVTSSAEKIPLITILEKHARQCLDSSQLFLLRLVHLVGRFNSTTSLRIPPINPVRGGEAVRAGGGLRWELLKRARISIFTLQRPRYAVHGSTQGGLSIKSVFVESYELMQKGLPSIMNAVLASHLESTGVRPWMAASTLPRVSNSRIQGIPQWTSQSAHISSPVVVPWNPEVAESGVILGDPEKCGVGFRTIPGRSWVVMHWPLL</sequence>
<evidence type="ECO:0000313" key="1">
    <source>
        <dbReference type="EMBL" id="RDW92046.1"/>
    </source>
</evidence>
<evidence type="ECO:0000313" key="2">
    <source>
        <dbReference type="Proteomes" id="UP000256328"/>
    </source>
</evidence>
<accession>A0A3D8T0G3</accession>
<dbReference type="Proteomes" id="UP000256328">
    <property type="component" value="Unassembled WGS sequence"/>
</dbReference>
<dbReference type="EMBL" id="PDLN01000002">
    <property type="protein sequence ID" value="RDW92046.1"/>
    <property type="molecule type" value="Genomic_DNA"/>
</dbReference>
<name>A0A3D8T0G3_9HELO</name>
<dbReference type="AlphaFoldDB" id="A0A3D8T0G3"/>
<gene>
    <name evidence="1" type="ORF">BP5796_01440</name>
</gene>
<keyword evidence="2" id="KW-1185">Reference proteome</keyword>